<sequence>MIPWAIHIPKNQVCNVNSFRDIMKNVLRMRHAKYEMTDKHTRKRINIALSSSSELCFKSPAHREGAPHGNEDALDRRPCIESYECDLNAGRKFVVKADISARVLTMTTEDTYSLSEIQKAQLEDPDIRPVLEKKLTSRQEIARESSNQTILGS</sequence>
<protein>
    <submittedName>
        <fullName evidence="1">Uncharacterized protein</fullName>
    </submittedName>
</protein>
<gene>
    <name evidence="1" type="ORF">AVEN_149937_1</name>
</gene>
<dbReference type="EMBL" id="BGPR01006581">
    <property type="protein sequence ID" value="GBN20206.1"/>
    <property type="molecule type" value="Genomic_DNA"/>
</dbReference>
<dbReference type="Proteomes" id="UP000499080">
    <property type="component" value="Unassembled WGS sequence"/>
</dbReference>
<organism evidence="1 2">
    <name type="scientific">Araneus ventricosus</name>
    <name type="common">Orbweaver spider</name>
    <name type="synonym">Epeira ventricosa</name>
    <dbReference type="NCBI Taxonomy" id="182803"/>
    <lineage>
        <taxon>Eukaryota</taxon>
        <taxon>Metazoa</taxon>
        <taxon>Ecdysozoa</taxon>
        <taxon>Arthropoda</taxon>
        <taxon>Chelicerata</taxon>
        <taxon>Arachnida</taxon>
        <taxon>Araneae</taxon>
        <taxon>Araneomorphae</taxon>
        <taxon>Entelegynae</taxon>
        <taxon>Araneoidea</taxon>
        <taxon>Araneidae</taxon>
        <taxon>Araneus</taxon>
    </lineage>
</organism>
<reference evidence="1 2" key="1">
    <citation type="journal article" date="2019" name="Sci. Rep.">
        <title>Orb-weaving spider Araneus ventricosus genome elucidates the spidroin gene catalogue.</title>
        <authorList>
            <person name="Kono N."/>
            <person name="Nakamura H."/>
            <person name="Ohtoshi R."/>
            <person name="Moran D.A.P."/>
            <person name="Shinohara A."/>
            <person name="Yoshida Y."/>
            <person name="Fujiwara M."/>
            <person name="Mori M."/>
            <person name="Tomita M."/>
            <person name="Arakawa K."/>
        </authorList>
    </citation>
    <scope>NUCLEOTIDE SEQUENCE [LARGE SCALE GENOMIC DNA]</scope>
</reference>
<keyword evidence="2" id="KW-1185">Reference proteome</keyword>
<name>A0A4Y2M3A6_ARAVE</name>
<evidence type="ECO:0000313" key="2">
    <source>
        <dbReference type="Proteomes" id="UP000499080"/>
    </source>
</evidence>
<dbReference type="AlphaFoldDB" id="A0A4Y2M3A6"/>
<evidence type="ECO:0000313" key="1">
    <source>
        <dbReference type="EMBL" id="GBN20206.1"/>
    </source>
</evidence>
<dbReference type="OrthoDB" id="10030726at2759"/>
<comment type="caution">
    <text evidence="1">The sequence shown here is derived from an EMBL/GenBank/DDBJ whole genome shotgun (WGS) entry which is preliminary data.</text>
</comment>
<proteinExistence type="predicted"/>
<accession>A0A4Y2M3A6</accession>